<sequence>MALQTMSGFQPDADYGASARPRAWRRLKARYRLWRMAARHEIRLAALDRKQRLDIGRPIQPRYRWLEELMRGSQRPWS</sequence>
<accession>A0ABX8WHV2</accession>
<gene>
    <name evidence="1" type="ORF">K1X15_03205</name>
</gene>
<keyword evidence="2" id="KW-1185">Reference proteome</keyword>
<dbReference type="RefSeq" id="WP_220306050.1">
    <property type="nucleotide sequence ID" value="NZ_CP080590.1"/>
</dbReference>
<protein>
    <recommendedName>
        <fullName evidence="3">DUF1127 domain-containing protein</fullName>
    </recommendedName>
</protein>
<dbReference type="Proteomes" id="UP000825799">
    <property type="component" value="Chromosome"/>
</dbReference>
<organism evidence="1 2">
    <name type="scientific">Devosia salina</name>
    <dbReference type="NCBI Taxonomy" id="2860336"/>
    <lineage>
        <taxon>Bacteria</taxon>
        <taxon>Pseudomonadati</taxon>
        <taxon>Pseudomonadota</taxon>
        <taxon>Alphaproteobacteria</taxon>
        <taxon>Hyphomicrobiales</taxon>
        <taxon>Devosiaceae</taxon>
        <taxon>Devosia</taxon>
    </lineage>
</organism>
<dbReference type="EMBL" id="CP080590">
    <property type="protein sequence ID" value="QYO77596.1"/>
    <property type="molecule type" value="Genomic_DNA"/>
</dbReference>
<name>A0ABX8WHV2_9HYPH</name>
<reference evidence="1 2" key="1">
    <citation type="submission" date="2021-08" db="EMBL/GenBank/DDBJ databases">
        <title>Devosia salina sp. nov., isolated from the South China Sea sediment.</title>
        <authorList>
            <person name="Zhou Z."/>
        </authorList>
    </citation>
    <scope>NUCLEOTIDE SEQUENCE [LARGE SCALE GENOMIC DNA]</scope>
    <source>
        <strain evidence="1 2">SCS-3</strain>
    </source>
</reference>
<evidence type="ECO:0008006" key="3">
    <source>
        <dbReference type="Google" id="ProtNLM"/>
    </source>
</evidence>
<evidence type="ECO:0000313" key="2">
    <source>
        <dbReference type="Proteomes" id="UP000825799"/>
    </source>
</evidence>
<proteinExistence type="predicted"/>
<evidence type="ECO:0000313" key="1">
    <source>
        <dbReference type="EMBL" id="QYO77596.1"/>
    </source>
</evidence>